<accession>A0ABV5JBX8</accession>
<keyword evidence="4" id="KW-0808">Transferase</keyword>
<dbReference type="NCBIfam" id="TIGR04283">
    <property type="entry name" value="glyco_like_mftF"/>
    <property type="match status" value="1"/>
</dbReference>
<proteinExistence type="predicted"/>
<sequence length="227" mass="24774">MRAPISLVIPTLNAEPVLGVTLASLIEGISAGLIRELVVTDGGSSDETLLIAREAGAEIIKGAAGRGGQLRRGADAAKGEWLLFLHADTQLSAGWSEIVQEHIKAHTGPASFQLQFDTTGVMAWFVAGWANFRTRFFGLPYGDQALLIRREDYDAVGGYLDIPLMEDVALVRALPQRVRILPATAKTGASRYKAEGWLRRGARNLIVLTRYFLGVDPEKLSQSYNRR</sequence>
<evidence type="ECO:0000256" key="5">
    <source>
        <dbReference type="ARBA" id="ARBA00023136"/>
    </source>
</evidence>
<keyword evidence="5" id="KW-0472">Membrane</keyword>
<evidence type="ECO:0000259" key="6">
    <source>
        <dbReference type="Pfam" id="PF00535"/>
    </source>
</evidence>
<dbReference type="EMBL" id="JBHMEA010000009">
    <property type="protein sequence ID" value="MFB9230959.1"/>
    <property type="molecule type" value="Genomic_DNA"/>
</dbReference>
<keyword evidence="3" id="KW-0328">Glycosyltransferase</keyword>
<protein>
    <submittedName>
        <fullName evidence="7">TIGR04283 family arsenosugar biosynthesis glycosyltransferase</fullName>
    </submittedName>
</protein>
<evidence type="ECO:0000256" key="2">
    <source>
        <dbReference type="ARBA" id="ARBA00022475"/>
    </source>
</evidence>
<dbReference type="Proteomes" id="UP001589683">
    <property type="component" value="Unassembled WGS sequence"/>
</dbReference>
<dbReference type="RefSeq" id="WP_213890550.1">
    <property type="nucleotide sequence ID" value="NZ_JAGFNU010000012.1"/>
</dbReference>
<evidence type="ECO:0000313" key="8">
    <source>
        <dbReference type="Proteomes" id="UP001589683"/>
    </source>
</evidence>
<organism evidence="7 8">
    <name type="scientific">Pseudohalocynthiibacter aestuariivivens</name>
    <dbReference type="NCBI Taxonomy" id="1591409"/>
    <lineage>
        <taxon>Bacteria</taxon>
        <taxon>Pseudomonadati</taxon>
        <taxon>Pseudomonadota</taxon>
        <taxon>Alphaproteobacteria</taxon>
        <taxon>Rhodobacterales</taxon>
        <taxon>Paracoccaceae</taxon>
        <taxon>Pseudohalocynthiibacter</taxon>
    </lineage>
</organism>
<feature type="domain" description="Glycosyltransferase 2-like" evidence="6">
    <location>
        <begin position="6"/>
        <end position="106"/>
    </location>
</feature>
<dbReference type="InterPro" id="IPR029044">
    <property type="entry name" value="Nucleotide-diphossugar_trans"/>
</dbReference>
<evidence type="ECO:0000313" key="7">
    <source>
        <dbReference type="EMBL" id="MFB9230959.1"/>
    </source>
</evidence>
<dbReference type="CDD" id="cd02522">
    <property type="entry name" value="GT_2_like_a"/>
    <property type="match status" value="1"/>
</dbReference>
<dbReference type="Pfam" id="PF00535">
    <property type="entry name" value="Glycos_transf_2"/>
    <property type="match status" value="1"/>
</dbReference>
<keyword evidence="8" id="KW-1185">Reference proteome</keyword>
<evidence type="ECO:0000256" key="1">
    <source>
        <dbReference type="ARBA" id="ARBA00004236"/>
    </source>
</evidence>
<dbReference type="PANTHER" id="PTHR43646">
    <property type="entry name" value="GLYCOSYLTRANSFERASE"/>
    <property type="match status" value="1"/>
</dbReference>
<evidence type="ECO:0000256" key="4">
    <source>
        <dbReference type="ARBA" id="ARBA00022679"/>
    </source>
</evidence>
<dbReference type="InterPro" id="IPR026461">
    <property type="entry name" value="Trfase_2_rSAM/seldom_assoc"/>
</dbReference>
<gene>
    <name evidence="7" type="ORF">ACFFUT_04050</name>
</gene>
<dbReference type="InterPro" id="IPR001173">
    <property type="entry name" value="Glyco_trans_2-like"/>
</dbReference>
<dbReference type="Gene3D" id="3.90.550.10">
    <property type="entry name" value="Spore Coat Polysaccharide Biosynthesis Protein SpsA, Chain A"/>
    <property type="match status" value="1"/>
</dbReference>
<comment type="caution">
    <text evidence="7">The sequence shown here is derived from an EMBL/GenBank/DDBJ whole genome shotgun (WGS) entry which is preliminary data.</text>
</comment>
<dbReference type="SUPFAM" id="SSF53448">
    <property type="entry name" value="Nucleotide-diphospho-sugar transferases"/>
    <property type="match status" value="1"/>
</dbReference>
<reference evidence="7 8" key="1">
    <citation type="submission" date="2024-09" db="EMBL/GenBank/DDBJ databases">
        <authorList>
            <person name="Sun Q."/>
            <person name="Mori K."/>
        </authorList>
    </citation>
    <scope>NUCLEOTIDE SEQUENCE [LARGE SCALE GENOMIC DNA]</scope>
    <source>
        <strain evidence="7 8">CECT 8726</strain>
    </source>
</reference>
<name>A0ABV5JBX8_9RHOB</name>
<keyword evidence="2" id="KW-1003">Cell membrane</keyword>
<dbReference type="PANTHER" id="PTHR43646:SF2">
    <property type="entry name" value="GLYCOSYLTRANSFERASE 2-LIKE DOMAIN-CONTAINING PROTEIN"/>
    <property type="match status" value="1"/>
</dbReference>
<comment type="subcellular location">
    <subcellularLocation>
        <location evidence="1">Cell membrane</location>
    </subcellularLocation>
</comment>
<evidence type="ECO:0000256" key="3">
    <source>
        <dbReference type="ARBA" id="ARBA00022676"/>
    </source>
</evidence>